<protein>
    <submittedName>
        <fullName evidence="1">Uncharacterized protein</fullName>
    </submittedName>
</protein>
<gene>
    <name evidence="1" type="ORF">SZN_21416</name>
</gene>
<comment type="caution">
    <text evidence="1">The sequence shown here is derived from an EMBL/GenBank/DDBJ whole genome shotgun (WGS) entry which is preliminary data.</text>
</comment>
<dbReference type="EMBL" id="AGBF01000081">
    <property type="protein sequence ID" value="EGX57694.1"/>
    <property type="molecule type" value="Genomic_DNA"/>
</dbReference>
<sequence length="171" mass="18043">MDLDSVADELYGLRPQEFTAARDARVAAARTDGRRGLADEIRRLRRPSLSAWAGNILVRARRDEVGPLIELGEALRAAHRDLDGPQLRALGRQQHQLVTALAGQAVRLAADAGHPLGPDARREVQETLRAVLADAEAARQWASGRLTGPLVPSAGFPAAGTGAPAAAASPT</sequence>
<keyword evidence="2" id="KW-1185">Reference proteome</keyword>
<evidence type="ECO:0000313" key="1">
    <source>
        <dbReference type="EMBL" id="EGX57694.1"/>
    </source>
</evidence>
<evidence type="ECO:0000313" key="2">
    <source>
        <dbReference type="Proteomes" id="UP000004217"/>
    </source>
</evidence>
<accession>G2GFJ9</accession>
<organism evidence="1 2">
    <name type="scientific">Streptomyces zinciresistens K42</name>
    <dbReference type="NCBI Taxonomy" id="700597"/>
    <lineage>
        <taxon>Bacteria</taxon>
        <taxon>Bacillati</taxon>
        <taxon>Actinomycetota</taxon>
        <taxon>Actinomycetes</taxon>
        <taxon>Kitasatosporales</taxon>
        <taxon>Streptomycetaceae</taxon>
        <taxon>Streptomyces</taxon>
    </lineage>
</organism>
<dbReference type="Proteomes" id="UP000004217">
    <property type="component" value="Unassembled WGS sequence"/>
</dbReference>
<reference evidence="1 2" key="1">
    <citation type="submission" date="2011-08" db="EMBL/GenBank/DDBJ databases">
        <authorList>
            <person name="Lin Y."/>
            <person name="Hao X."/>
            <person name="Johnstone L."/>
            <person name="Miller S.J."/>
            <person name="Wei G."/>
            <person name="Rensing C."/>
        </authorList>
    </citation>
    <scope>NUCLEOTIDE SEQUENCE [LARGE SCALE GENOMIC DNA]</scope>
    <source>
        <strain evidence="1 2">K42</strain>
    </source>
</reference>
<proteinExistence type="predicted"/>
<dbReference type="AlphaFoldDB" id="G2GFJ9"/>
<feature type="non-terminal residue" evidence="1">
    <location>
        <position position="171"/>
    </location>
</feature>
<name>G2GFJ9_9ACTN</name>